<evidence type="ECO:0000313" key="2">
    <source>
        <dbReference type="Proteomes" id="UP001054945"/>
    </source>
</evidence>
<evidence type="ECO:0000313" key="1">
    <source>
        <dbReference type="EMBL" id="GIX74197.1"/>
    </source>
</evidence>
<keyword evidence="2" id="KW-1185">Reference proteome</keyword>
<comment type="caution">
    <text evidence="1">The sequence shown here is derived from an EMBL/GenBank/DDBJ whole genome shotgun (WGS) entry which is preliminary data.</text>
</comment>
<proteinExistence type="predicted"/>
<accession>A0AAV4MNS6</accession>
<gene>
    <name evidence="1" type="ORF">CEXT_161571</name>
</gene>
<organism evidence="1 2">
    <name type="scientific">Caerostris extrusa</name>
    <name type="common">Bark spider</name>
    <name type="synonym">Caerostris bankana</name>
    <dbReference type="NCBI Taxonomy" id="172846"/>
    <lineage>
        <taxon>Eukaryota</taxon>
        <taxon>Metazoa</taxon>
        <taxon>Ecdysozoa</taxon>
        <taxon>Arthropoda</taxon>
        <taxon>Chelicerata</taxon>
        <taxon>Arachnida</taxon>
        <taxon>Araneae</taxon>
        <taxon>Araneomorphae</taxon>
        <taxon>Entelegynae</taxon>
        <taxon>Araneoidea</taxon>
        <taxon>Araneidae</taxon>
        <taxon>Caerostris</taxon>
    </lineage>
</organism>
<reference evidence="1 2" key="1">
    <citation type="submission" date="2021-06" db="EMBL/GenBank/DDBJ databases">
        <title>Caerostris extrusa draft genome.</title>
        <authorList>
            <person name="Kono N."/>
            <person name="Arakawa K."/>
        </authorList>
    </citation>
    <scope>NUCLEOTIDE SEQUENCE [LARGE SCALE GENOMIC DNA]</scope>
</reference>
<dbReference type="EMBL" id="BPLR01002484">
    <property type="protein sequence ID" value="GIX74197.1"/>
    <property type="molecule type" value="Genomic_DNA"/>
</dbReference>
<protein>
    <submittedName>
        <fullName evidence="1">Uncharacterized protein</fullName>
    </submittedName>
</protein>
<name>A0AAV4MNS6_CAEEX</name>
<dbReference type="AlphaFoldDB" id="A0AAV4MNS6"/>
<dbReference type="Proteomes" id="UP001054945">
    <property type="component" value="Unassembled WGS sequence"/>
</dbReference>
<sequence>MLFPDGRKWRQIEYTESIEEKFRQGHLRTPTTNECQNLSITMCSIDFQLSLDLHAMLGIQFSRVTVFLQTTLGDLIAKRPIVDVLFIPIIRELI</sequence>